<comment type="caution">
    <text evidence="1">The sequence shown here is derived from an EMBL/GenBank/DDBJ whole genome shotgun (WGS) entry which is preliminary data.</text>
</comment>
<protein>
    <recommendedName>
        <fullName evidence="3">Transposase</fullName>
    </recommendedName>
</protein>
<sequence length="108" mass="12301">MKKDVTSAIACLNIGFEDVIDKMNAVRRGVLRNMKTFLLLTVNATNSYAGRYATVNWADGLLKTKLRQRRFRLSAQYRRSCLHAWPVAKVVFILANIIRFRLSLSGVP</sequence>
<dbReference type="EMBL" id="CAVLEF010000003">
    <property type="protein sequence ID" value="CAK1541982.1"/>
    <property type="molecule type" value="Genomic_DNA"/>
</dbReference>
<accession>A0AAV1J181</accession>
<evidence type="ECO:0000313" key="2">
    <source>
        <dbReference type="Proteomes" id="UP001497472"/>
    </source>
</evidence>
<gene>
    <name evidence="1" type="ORF">LNINA_LOCUS1922</name>
</gene>
<dbReference type="Proteomes" id="UP001497472">
    <property type="component" value="Unassembled WGS sequence"/>
</dbReference>
<name>A0AAV1J181_9NEOP</name>
<dbReference type="AlphaFoldDB" id="A0AAV1J181"/>
<organism evidence="1 2">
    <name type="scientific">Leptosia nina</name>
    <dbReference type="NCBI Taxonomy" id="320188"/>
    <lineage>
        <taxon>Eukaryota</taxon>
        <taxon>Metazoa</taxon>
        <taxon>Ecdysozoa</taxon>
        <taxon>Arthropoda</taxon>
        <taxon>Hexapoda</taxon>
        <taxon>Insecta</taxon>
        <taxon>Pterygota</taxon>
        <taxon>Neoptera</taxon>
        <taxon>Endopterygota</taxon>
        <taxon>Lepidoptera</taxon>
        <taxon>Glossata</taxon>
        <taxon>Ditrysia</taxon>
        <taxon>Papilionoidea</taxon>
        <taxon>Pieridae</taxon>
        <taxon>Pierinae</taxon>
        <taxon>Leptosia</taxon>
    </lineage>
</organism>
<keyword evidence="2" id="KW-1185">Reference proteome</keyword>
<evidence type="ECO:0000313" key="1">
    <source>
        <dbReference type="EMBL" id="CAK1541982.1"/>
    </source>
</evidence>
<proteinExistence type="predicted"/>
<reference evidence="1 2" key="1">
    <citation type="submission" date="2023-11" db="EMBL/GenBank/DDBJ databases">
        <authorList>
            <person name="Okamura Y."/>
        </authorList>
    </citation>
    <scope>NUCLEOTIDE SEQUENCE [LARGE SCALE GENOMIC DNA]</scope>
</reference>
<evidence type="ECO:0008006" key="3">
    <source>
        <dbReference type="Google" id="ProtNLM"/>
    </source>
</evidence>